<keyword evidence="2" id="KW-0812">Transmembrane</keyword>
<dbReference type="AlphaFoldDB" id="A0A7U3VQU2"/>
<feature type="compositionally biased region" description="Gly residues" evidence="1">
    <location>
        <begin position="13"/>
        <end position="25"/>
    </location>
</feature>
<evidence type="ECO:0000313" key="5">
    <source>
        <dbReference type="Proteomes" id="UP000595703"/>
    </source>
</evidence>
<dbReference type="CDD" id="cd10917">
    <property type="entry name" value="CE4_NodB_like_6s_7s"/>
    <property type="match status" value="1"/>
</dbReference>
<feature type="region of interest" description="Disordered" evidence="1">
    <location>
        <begin position="59"/>
        <end position="105"/>
    </location>
</feature>
<dbReference type="KEGG" id="arev:RVR_6937"/>
<accession>A0A7U3VQU2</accession>
<dbReference type="GO" id="GO:0016810">
    <property type="term" value="F:hydrolase activity, acting on carbon-nitrogen (but not peptide) bonds"/>
    <property type="evidence" value="ECO:0007669"/>
    <property type="project" value="InterPro"/>
</dbReference>
<dbReference type="Gene3D" id="3.20.20.370">
    <property type="entry name" value="Glycoside hydrolase/deacetylase"/>
    <property type="match status" value="1"/>
</dbReference>
<dbReference type="PANTHER" id="PTHR10587:SF137">
    <property type="entry name" value="4-DEOXY-4-FORMAMIDO-L-ARABINOSE-PHOSPHOUNDECAPRENOL DEFORMYLASE ARND-RELATED"/>
    <property type="match status" value="1"/>
</dbReference>
<reference evidence="4 5" key="3">
    <citation type="journal article" date="2011" name="Nat. Chem. Biol.">
        <title>Reveromycin A biosynthesis uses RevG and RevJ for stereospecific spiroacetal formation.</title>
        <authorList>
            <person name="Takahashi S."/>
            <person name="Toyoda A."/>
            <person name="Sekiyama Y."/>
            <person name="Takagi H."/>
            <person name="Nogawa T."/>
            <person name="Uramoto M."/>
            <person name="Suzuki R."/>
            <person name="Koshino H."/>
            <person name="Kumano T."/>
            <person name="Panthee S."/>
            <person name="Dairi T."/>
            <person name="Ishikawa J."/>
            <person name="Ikeda H."/>
            <person name="Sakaki Y."/>
            <person name="Osada H."/>
        </authorList>
    </citation>
    <scope>NUCLEOTIDE SEQUENCE [LARGE SCALE GENOMIC DNA]</scope>
    <source>
        <strain evidence="4 5">SN-593</strain>
    </source>
</reference>
<name>A0A7U3VQU2_9ACTN</name>
<dbReference type="SUPFAM" id="SSF88713">
    <property type="entry name" value="Glycoside hydrolase/deacetylase"/>
    <property type="match status" value="1"/>
</dbReference>
<dbReference type="RefSeq" id="WP_202236118.1">
    <property type="nucleotide sequence ID" value="NZ_AP018365.1"/>
</dbReference>
<dbReference type="PROSITE" id="PS51677">
    <property type="entry name" value="NODB"/>
    <property type="match status" value="1"/>
</dbReference>
<feature type="transmembrane region" description="Helical" evidence="2">
    <location>
        <begin position="36"/>
        <end position="56"/>
    </location>
</feature>
<dbReference type="InterPro" id="IPR050248">
    <property type="entry name" value="Polysacc_deacetylase_ArnD"/>
</dbReference>
<protein>
    <submittedName>
        <fullName evidence="4">Putative hydrolase</fullName>
    </submittedName>
</protein>
<proteinExistence type="predicted"/>
<keyword evidence="2" id="KW-1133">Transmembrane helix</keyword>
<dbReference type="Pfam" id="PF01522">
    <property type="entry name" value="Polysacc_deac_1"/>
    <property type="match status" value="1"/>
</dbReference>
<keyword evidence="4" id="KW-0378">Hydrolase</keyword>
<reference evidence="4 5" key="1">
    <citation type="journal article" date="2010" name="J. Bacteriol.">
        <title>Biochemical characterization of a novel indole prenyltransferase from Streptomyces sp. SN-593.</title>
        <authorList>
            <person name="Takahashi S."/>
            <person name="Takagi H."/>
            <person name="Toyoda A."/>
            <person name="Uramoto M."/>
            <person name="Nogawa T."/>
            <person name="Ueki M."/>
            <person name="Sakaki Y."/>
            <person name="Osada H."/>
        </authorList>
    </citation>
    <scope>NUCLEOTIDE SEQUENCE [LARGE SCALE GENOMIC DNA]</scope>
    <source>
        <strain evidence="4 5">SN-593</strain>
    </source>
</reference>
<reference evidence="4 5" key="2">
    <citation type="journal article" date="2011" name="J. Antibiot.">
        <title>Furaquinocins I and J: novel polyketide isoprenoid hybrid compounds from Streptomyces reveromyceticus SN-593.</title>
        <authorList>
            <person name="Panthee S."/>
            <person name="Takahashi S."/>
            <person name="Takagi H."/>
            <person name="Nogawa T."/>
            <person name="Oowada E."/>
            <person name="Uramoto M."/>
            <person name="Osada H."/>
        </authorList>
    </citation>
    <scope>NUCLEOTIDE SEQUENCE [LARGE SCALE GENOMIC DNA]</scope>
    <source>
        <strain evidence="4 5">SN-593</strain>
    </source>
</reference>
<keyword evidence="2" id="KW-0472">Membrane</keyword>
<keyword evidence="5" id="KW-1185">Reference proteome</keyword>
<dbReference type="Proteomes" id="UP000595703">
    <property type="component" value="Chromosome"/>
</dbReference>
<dbReference type="InterPro" id="IPR002509">
    <property type="entry name" value="NODB_dom"/>
</dbReference>
<evidence type="ECO:0000256" key="2">
    <source>
        <dbReference type="SAM" id="Phobius"/>
    </source>
</evidence>
<dbReference type="InterPro" id="IPR011330">
    <property type="entry name" value="Glyco_hydro/deAcase_b/a-brl"/>
</dbReference>
<sequence length="303" mass="31378">MAERGRIPQQPYGPGGQGPYGWDGGPGRRRSAPQGVAIALAVAVVVLAAVVSAVVAPGPGKRSAAGAPKAPHGSARPGAGSTGGGGDGKSGGTATPGGGYPVVPDSIVHAAETPGKAVNITIDDGPDPVWTPQVLQVLRKHHVHATFCMIGPQARDNPALVRAVVAGGHRLCDHTVHHDEGMDKKPVAYQESEILDALNMIEKASGGARVYYYRAPGGAFTPPSRAFAAQHGLRPLGWNVDTEDYQRKGVATIVGTVKYEIGNGPTILFHDGGGDRSQTVAALDQTLTWLQQQGYAFSFPQVD</sequence>
<feature type="domain" description="NodB homology" evidence="3">
    <location>
        <begin position="116"/>
        <end position="298"/>
    </location>
</feature>
<dbReference type="PANTHER" id="PTHR10587">
    <property type="entry name" value="GLYCOSYL TRANSFERASE-RELATED"/>
    <property type="match status" value="1"/>
</dbReference>
<dbReference type="EMBL" id="AP018365">
    <property type="protein sequence ID" value="BBB00049.1"/>
    <property type="molecule type" value="Genomic_DNA"/>
</dbReference>
<reference evidence="4 5" key="4">
    <citation type="journal article" date="2020" name="Sci. Rep.">
        <title>beta-carboline chemical signals induce reveromycin production through a LuxR family regulator in Streptomyces sp. SN-593.</title>
        <authorList>
            <person name="Panthee S."/>
            <person name="Kito N."/>
            <person name="Hayashi T."/>
            <person name="Shimizu T."/>
            <person name="Ishikawa J."/>
            <person name="Hamamoto H."/>
            <person name="Osada H."/>
            <person name="Takahashi S."/>
        </authorList>
    </citation>
    <scope>NUCLEOTIDE SEQUENCE [LARGE SCALE GENOMIC DNA]</scope>
    <source>
        <strain evidence="4 5">SN-593</strain>
    </source>
</reference>
<evidence type="ECO:0000313" key="4">
    <source>
        <dbReference type="EMBL" id="BBB00049.1"/>
    </source>
</evidence>
<organism evidence="4 5">
    <name type="scientific">Actinacidiphila reveromycinica</name>
    <dbReference type="NCBI Taxonomy" id="659352"/>
    <lineage>
        <taxon>Bacteria</taxon>
        <taxon>Bacillati</taxon>
        <taxon>Actinomycetota</taxon>
        <taxon>Actinomycetes</taxon>
        <taxon>Kitasatosporales</taxon>
        <taxon>Streptomycetaceae</taxon>
        <taxon>Actinacidiphila</taxon>
    </lineage>
</organism>
<gene>
    <name evidence="4" type="ORF">RVR_6937</name>
</gene>
<feature type="region of interest" description="Disordered" evidence="1">
    <location>
        <begin position="1"/>
        <end position="31"/>
    </location>
</feature>
<feature type="compositionally biased region" description="Gly residues" evidence="1">
    <location>
        <begin position="80"/>
        <end position="100"/>
    </location>
</feature>
<evidence type="ECO:0000259" key="3">
    <source>
        <dbReference type="PROSITE" id="PS51677"/>
    </source>
</evidence>
<evidence type="ECO:0000256" key="1">
    <source>
        <dbReference type="SAM" id="MobiDB-lite"/>
    </source>
</evidence>
<dbReference type="GO" id="GO:0005975">
    <property type="term" value="P:carbohydrate metabolic process"/>
    <property type="evidence" value="ECO:0007669"/>
    <property type="project" value="InterPro"/>
</dbReference>